<dbReference type="Proteomes" id="UP000214746">
    <property type="component" value="Unassembled WGS sequence"/>
</dbReference>
<dbReference type="AlphaFoldDB" id="A0A2W1NA85"/>
<proteinExistence type="predicted"/>
<name>A0A2W1NA85_PAEXE</name>
<protein>
    <submittedName>
        <fullName evidence="1">Uncharacterized protein</fullName>
    </submittedName>
</protein>
<sequence>MGSAVNSGLGRIISLAVNYFDLHGKWTPARRGQSEGHHGSRRPVVSRIETAAFFSFQECIFSGAEQKRGGIDNDV</sequence>
<organism evidence="1 2">
    <name type="scientific">Paenibacillus xerothermodurans</name>
    <dbReference type="NCBI Taxonomy" id="1977292"/>
    <lineage>
        <taxon>Bacteria</taxon>
        <taxon>Bacillati</taxon>
        <taxon>Bacillota</taxon>
        <taxon>Bacilli</taxon>
        <taxon>Bacillales</taxon>
        <taxon>Paenibacillaceae</taxon>
        <taxon>Paenibacillus</taxon>
    </lineage>
</organism>
<reference evidence="1" key="1">
    <citation type="submission" date="2018-06" db="EMBL/GenBank/DDBJ databases">
        <title>Paenibacillus xerothermodurans sp. nov. an extremely dry heat resistant spore forming bacterium isolated from the soil of Cape Canaveral, Florida.</title>
        <authorList>
            <person name="Seuylemezian A."/>
            <person name="Kaur N."/>
            <person name="Patil P."/>
            <person name="Patil P."/>
            <person name="Mayilraj S."/>
            <person name="Vaishampayan P."/>
        </authorList>
    </citation>
    <scope>NUCLEOTIDE SEQUENCE [LARGE SCALE GENOMIC DNA]</scope>
    <source>
        <strain evidence="1">ATCC 27380</strain>
    </source>
</reference>
<evidence type="ECO:0000313" key="1">
    <source>
        <dbReference type="EMBL" id="PZE20834.1"/>
    </source>
</evidence>
<gene>
    <name evidence="1" type="ORF">CBW46_011825</name>
</gene>
<comment type="caution">
    <text evidence="1">The sequence shown here is derived from an EMBL/GenBank/DDBJ whole genome shotgun (WGS) entry which is preliminary data.</text>
</comment>
<evidence type="ECO:0000313" key="2">
    <source>
        <dbReference type="Proteomes" id="UP000214746"/>
    </source>
</evidence>
<accession>A0A2W1NA85</accession>
<keyword evidence="2" id="KW-1185">Reference proteome</keyword>
<dbReference type="EMBL" id="NHRJ02000005">
    <property type="protein sequence ID" value="PZE20834.1"/>
    <property type="molecule type" value="Genomic_DNA"/>
</dbReference>